<name>A0ABS0B147_9BACT</name>
<sequence length="77" mass="9089">MKRRISITLKRLDGLAVLFLVLGGIVWGFVGLYRLNLVECVFDREWLVRIIYVLFGVAFIYHTITWSKDSKKKKTKR</sequence>
<evidence type="ECO:0000256" key="1">
    <source>
        <dbReference type="SAM" id="Phobius"/>
    </source>
</evidence>
<keyword evidence="1" id="KW-0812">Transmembrane</keyword>
<organism evidence="2 3">
    <name type="scientific">Candidatus Neptunichlamydia vexilliferae</name>
    <dbReference type="NCBI Taxonomy" id="1651774"/>
    <lineage>
        <taxon>Bacteria</taxon>
        <taxon>Pseudomonadati</taxon>
        <taxon>Chlamydiota</taxon>
        <taxon>Chlamydiia</taxon>
        <taxon>Parachlamydiales</taxon>
        <taxon>Simkaniaceae</taxon>
        <taxon>Candidatus Neptunichlamydia</taxon>
    </lineage>
</organism>
<dbReference type="InterPro" id="IPR007211">
    <property type="entry name" value="DUF378"/>
</dbReference>
<keyword evidence="1" id="KW-0472">Membrane</keyword>
<protein>
    <recommendedName>
        <fullName evidence="4">DUF378 domain-containing protein</fullName>
    </recommendedName>
</protein>
<reference evidence="2 3" key="1">
    <citation type="submission" date="2020-01" db="EMBL/GenBank/DDBJ databases">
        <title>Draft genome sequence of Cand. Neptunochlamydia vexilliferae K9.</title>
        <authorList>
            <person name="Schulz F."/>
            <person name="Koestlbacher S."/>
            <person name="Wascher F."/>
            <person name="Pizzetti I."/>
            <person name="Horn M."/>
        </authorList>
    </citation>
    <scope>NUCLEOTIDE SEQUENCE [LARGE SCALE GENOMIC DNA]</scope>
    <source>
        <strain evidence="2 3">K9</strain>
    </source>
</reference>
<feature type="transmembrane region" description="Helical" evidence="1">
    <location>
        <begin position="46"/>
        <end position="67"/>
    </location>
</feature>
<dbReference type="Proteomes" id="UP001194714">
    <property type="component" value="Unassembled WGS sequence"/>
</dbReference>
<keyword evidence="3" id="KW-1185">Reference proteome</keyword>
<gene>
    <name evidence="2" type="ORF">NEPTK9_001086</name>
</gene>
<evidence type="ECO:0008006" key="4">
    <source>
        <dbReference type="Google" id="ProtNLM"/>
    </source>
</evidence>
<keyword evidence="1" id="KW-1133">Transmembrane helix</keyword>
<comment type="caution">
    <text evidence="2">The sequence shown here is derived from an EMBL/GenBank/DDBJ whole genome shotgun (WGS) entry which is preliminary data.</text>
</comment>
<dbReference type="PANTHER" id="PTHR37304">
    <property type="entry name" value="MEMBRANE PROTEIN-RELATED"/>
    <property type="match status" value="1"/>
</dbReference>
<dbReference type="PANTHER" id="PTHR37304:SF1">
    <property type="entry name" value="MEMBRANE PROTEIN"/>
    <property type="match status" value="1"/>
</dbReference>
<proteinExistence type="predicted"/>
<dbReference type="Pfam" id="PF04070">
    <property type="entry name" value="DUF378"/>
    <property type="match status" value="1"/>
</dbReference>
<accession>A0ABS0B147</accession>
<dbReference type="EMBL" id="JAAEJV010000028">
    <property type="protein sequence ID" value="MBF5059572.1"/>
    <property type="molecule type" value="Genomic_DNA"/>
</dbReference>
<evidence type="ECO:0000313" key="3">
    <source>
        <dbReference type="Proteomes" id="UP001194714"/>
    </source>
</evidence>
<evidence type="ECO:0000313" key="2">
    <source>
        <dbReference type="EMBL" id="MBF5059572.1"/>
    </source>
</evidence>
<feature type="transmembrane region" description="Helical" evidence="1">
    <location>
        <begin position="12"/>
        <end position="34"/>
    </location>
</feature>